<dbReference type="EMBL" id="SUYC01000017">
    <property type="protein sequence ID" value="MBE6271780.1"/>
    <property type="molecule type" value="Genomic_DNA"/>
</dbReference>
<proteinExistence type="predicted"/>
<accession>A0A9D5P1Z2</accession>
<protein>
    <submittedName>
        <fullName evidence="1">Uncharacterized protein</fullName>
    </submittedName>
</protein>
<evidence type="ECO:0000313" key="1">
    <source>
        <dbReference type="EMBL" id="MBE6271780.1"/>
    </source>
</evidence>
<sequence>MESKMELWRDMMCEELKHLPVAEWENLTFDFKNHKKCRIYRDLMYAFKNKWTRFRTVKEMARFLASGSNIAENEDFHIRVETIRHSLNQQLKYIT</sequence>
<reference evidence="1" key="1">
    <citation type="submission" date="2019-04" db="EMBL/GenBank/DDBJ databases">
        <title>Evolution of Biomass-Degrading Anaerobic Consortia Revealed by Metagenomics.</title>
        <authorList>
            <person name="Peng X."/>
        </authorList>
    </citation>
    <scope>NUCLEOTIDE SEQUENCE</scope>
    <source>
        <strain evidence="1">SIG140</strain>
    </source>
</reference>
<name>A0A9D5P1Z2_XYLRU</name>
<dbReference type="Proteomes" id="UP000806522">
    <property type="component" value="Unassembled WGS sequence"/>
</dbReference>
<dbReference type="AlphaFoldDB" id="A0A9D5P1Z2"/>
<gene>
    <name evidence="1" type="ORF">E7101_12680</name>
</gene>
<organism evidence="1 2">
    <name type="scientific">Xylanibacter ruminicola</name>
    <name type="common">Prevotella ruminicola</name>
    <dbReference type="NCBI Taxonomy" id="839"/>
    <lineage>
        <taxon>Bacteria</taxon>
        <taxon>Pseudomonadati</taxon>
        <taxon>Bacteroidota</taxon>
        <taxon>Bacteroidia</taxon>
        <taxon>Bacteroidales</taxon>
        <taxon>Prevotellaceae</taxon>
        <taxon>Xylanibacter</taxon>
    </lineage>
</organism>
<comment type="caution">
    <text evidence="1">The sequence shown here is derived from an EMBL/GenBank/DDBJ whole genome shotgun (WGS) entry which is preliminary data.</text>
</comment>
<evidence type="ECO:0000313" key="2">
    <source>
        <dbReference type="Proteomes" id="UP000806522"/>
    </source>
</evidence>